<feature type="region of interest" description="Disordered" evidence="6">
    <location>
        <begin position="465"/>
        <end position="491"/>
    </location>
</feature>
<dbReference type="Pfam" id="PF20684">
    <property type="entry name" value="Fung_rhodopsin"/>
    <property type="match status" value="1"/>
</dbReference>
<sequence length="516" mass="57410">SQASDVVDTGLPLALLGLVIPHGVCTLFILGRLYARVVLLRKWFLDDTLILLSFLFSTAVCVVYSMCLCLNKLSILSFYLRMFSSRPKERILVLCTIAFVIAFGLPMLFMSIFQCHPTQGRFFGRPMYCFGFADLLISSATFHALTDTWLLLLIVPVISGLDIPAKQKVVLSIVLNLGIFVISAGVVRLMLSLRENFRPDLVGVTTTLGFFVMTILECDLAIICASAPTLRPLFARMFPWIMRDPRRRSMRPGFVPGAAAALASPVRRLTARRYDGYPWTEPMRPTTTTTTNTNSPLVLHSRDASDGGRLNRLSKKGIGPVTAPAPVLRNSSTRTGHGRTATATTTTTTTTPATRTTTTTTMIPPLRLRSMASVIGVGTSGSRSREQTRTGDGRPILENSQTSSVMSEMQFEAGRDDERPSPPQYQQRIPLRVRWRQSRESLVVGENDPMGRVSPPHFGYEAHAWSPRTGGRDGRDIWDGSNNGWDGRDRWGARDQWEERDVWDNPRLERDRGGDV</sequence>
<evidence type="ECO:0000256" key="7">
    <source>
        <dbReference type="SAM" id="Phobius"/>
    </source>
</evidence>
<dbReference type="STRING" id="1314773.A0A3N2Q772"/>
<feature type="compositionally biased region" description="Polar residues" evidence="6">
    <location>
        <begin position="398"/>
        <end position="407"/>
    </location>
</feature>
<feature type="transmembrane region" description="Helical" evidence="7">
    <location>
        <begin position="50"/>
        <end position="70"/>
    </location>
</feature>
<reference evidence="9 10" key="1">
    <citation type="journal article" date="2018" name="Mol. Ecol.">
        <title>The obligate alkalophilic soda-lake fungus Sodiomyces alkalinus has shifted to a protein diet.</title>
        <authorList>
            <person name="Grum-Grzhimaylo A.A."/>
            <person name="Falkoski D.L."/>
            <person name="van den Heuvel J."/>
            <person name="Valero-Jimenez C.A."/>
            <person name="Min B."/>
            <person name="Choi I.G."/>
            <person name="Lipzen A."/>
            <person name="Daum C.G."/>
            <person name="Aanen D.K."/>
            <person name="Tsang A."/>
            <person name="Henrissat B."/>
            <person name="Bilanenko E.N."/>
            <person name="de Vries R.P."/>
            <person name="van Kan J.A.L."/>
            <person name="Grigoriev I.V."/>
            <person name="Debets A.J.M."/>
        </authorList>
    </citation>
    <scope>NUCLEOTIDE SEQUENCE [LARGE SCALE GENOMIC DNA]</scope>
    <source>
        <strain evidence="9 10">F11</strain>
    </source>
</reference>
<organism evidence="9 10">
    <name type="scientific">Sodiomyces alkalinus (strain CBS 110278 / VKM F-3762 / F11)</name>
    <name type="common">Alkaliphilic filamentous fungus</name>
    <dbReference type="NCBI Taxonomy" id="1314773"/>
    <lineage>
        <taxon>Eukaryota</taxon>
        <taxon>Fungi</taxon>
        <taxon>Dikarya</taxon>
        <taxon>Ascomycota</taxon>
        <taxon>Pezizomycotina</taxon>
        <taxon>Sordariomycetes</taxon>
        <taxon>Hypocreomycetidae</taxon>
        <taxon>Glomerellales</taxon>
        <taxon>Plectosphaerellaceae</taxon>
        <taxon>Sodiomyces</taxon>
    </lineage>
</organism>
<dbReference type="PANTHER" id="PTHR33048:SF47">
    <property type="entry name" value="INTEGRAL MEMBRANE PROTEIN-RELATED"/>
    <property type="match status" value="1"/>
</dbReference>
<dbReference type="RefSeq" id="XP_028470372.1">
    <property type="nucleotide sequence ID" value="XM_028607511.1"/>
</dbReference>
<dbReference type="GO" id="GO:0016020">
    <property type="term" value="C:membrane"/>
    <property type="evidence" value="ECO:0007669"/>
    <property type="project" value="UniProtKB-SubCell"/>
</dbReference>
<evidence type="ECO:0000256" key="2">
    <source>
        <dbReference type="ARBA" id="ARBA00022692"/>
    </source>
</evidence>
<keyword evidence="3 7" id="KW-1133">Transmembrane helix</keyword>
<feature type="region of interest" description="Disordered" evidence="6">
    <location>
        <begin position="377"/>
        <end position="424"/>
    </location>
</feature>
<comment type="subcellular location">
    <subcellularLocation>
        <location evidence="1">Membrane</location>
        <topology evidence="1">Multi-pass membrane protein</topology>
    </subcellularLocation>
</comment>
<dbReference type="GeneID" id="39575989"/>
<feature type="compositionally biased region" description="Low complexity" evidence="6">
    <location>
        <begin position="333"/>
        <end position="357"/>
    </location>
</feature>
<dbReference type="InterPro" id="IPR052337">
    <property type="entry name" value="SAT4-like"/>
</dbReference>
<evidence type="ECO:0000313" key="9">
    <source>
        <dbReference type="EMBL" id="ROT42566.1"/>
    </source>
</evidence>
<evidence type="ECO:0000256" key="6">
    <source>
        <dbReference type="SAM" id="MobiDB-lite"/>
    </source>
</evidence>
<keyword evidence="2 7" id="KW-0812">Transmembrane</keyword>
<evidence type="ECO:0000259" key="8">
    <source>
        <dbReference type="Pfam" id="PF20684"/>
    </source>
</evidence>
<feature type="domain" description="Rhodopsin" evidence="8">
    <location>
        <begin position="62"/>
        <end position="236"/>
    </location>
</feature>
<dbReference type="AlphaFoldDB" id="A0A3N2Q772"/>
<gene>
    <name evidence="9" type="ORF">SODALDRAFT_266803</name>
</gene>
<dbReference type="EMBL" id="ML119051">
    <property type="protein sequence ID" value="ROT42566.1"/>
    <property type="molecule type" value="Genomic_DNA"/>
</dbReference>
<feature type="transmembrane region" description="Helical" evidence="7">
    <location>
        <begin position="133"/>
        <end position="157"/>
    </location>
</feature>
<evidence type="ECO:0000256" key="1">
    <source>
        <dbReference type="ARBA" id="ARBA00004141"/>
    </source>
</evidence>
<accession>A0A3N2Q772</accession>
<evidence type="ECO:0000256" key="4">
    <source>
        <dbReference type="ARBA" id="ARBA00023136"/>
    </source>
</evidence>
<name>A0A3N2Q772_SODAK</name>
<feature type="region of interest" description="Disordered" evidence="6">
    <location>
        <begin position="277"/>
        <end position="357"/>
    </location>
</feature>
<proteinExistence type="inferred from homology"/>
<feature type="transmembrane region" description="Helical" evidence="7">
    <location>
        <begin position="12"/>
        <end position="30"/>
    </location>
</feature>
<feature type="non-terminal residue" evidence="9">
    <location>
        <position position="1"/>
    </location>
</feature>
<dbReference type="InterPro" id="IPR049326">
    <property type="entry name" value="Rhodopsin_dom_fungi"/>
</dbReference>
<feature type="transmembrane region" description="Helical" evidence="7">
    <location>
        <begin position="91"/>
        <end position="113"/>
    </location>
</feature>
<dbReference type="Proteomes" id="UP000272025">
    <property type="component" value="Unassembled WGS sequence"/>
</dbReference>
<evidence type="ECO:0000313" key="10">
    <source>
        <dbReference type="Proteomes" id="UP000272025"/>
    </source>
</evidence>
<keyword evidence="10" id="KW-1185">Reference proteome</keyword>
<feature type="transmembrane region" description="Helical" evidence="7">
    <location>
        <begin position="169"/>
        <end position="190"/>
    </location>
</feature>
<evidence type="ECO:0000256" key="5">
    <source>
        <dbReference type="ARBA" id="ARBA00038359"/>
    </source>
</evidence>
<keyword evidence="4 7" id="KW-0472">Membrane</keyword>
<comment type="similarity">
    <text evidence="5">Belongs to the SAT4 family.</text>
</comment>
<dbReference type="PANTHER" id="PTHR33048">
    <property type="entry name" value="PTH11-LIKE INTEGRAL MEMBRANE PROTEIN (AFU_ORTHOLOGUE AFUA_5G11245)"/>
    <property type="match status" value="1"/>
</dbReference>
<dbReference type="OrthoDB" id="444631at2759"/>
<protein>
    <recommendedName>
        <fullName evidence="8">Rhodopsin domain-containing protein</fullName>
    </recommendedName>
</protein>
<evidence type="ECO:0000256" key="3">
    <source>
        <dbReference type="ARBA" id="ARBA00022989"/>
    </source>
</evidence>
<feature type="compositionally biased region" description="Basic and acidic residues" evidence="6">
    <location>
        <begin position="383"/>
        <end position="392"/>
    </location>
</feature>